<keyword evidence="3" id="KW-1185">Reference proteome</keyword>
<dbReference type="Proteomes" id="UP001304071">
    <property type="component" value="Chromosome 2"/>
</dbReference>
<keyword evidence="1" id="KW-1133">Transmembrane helix</keyword>
<dbReference type="RefSeq" id="WP_261897879.1">
    <property type="nucleotide sequence ID" value="NZ_AP024896.1"/>
</dbReference>
<evidence type="ECO:0000256" key="1">
    <source>
        <dbReference type="SAM" id="Phobius"/>
    </source>
</evidence>
<protein>
    <submittedName>
        <fullName evidence="2">Uncharacterized protein</fullName>
    </submittedName>
</protein>
<keyword evidence="1" id="KW-0472">Membrane</keyword>
<evidence type="ECO:0000313" key="2">
    <source>
        <dbReference type="EMBL" id="WPC75910.1"/>
    </source>
</evidence>
<name>A0ABZ0QHJ6_9VIBR</name>
<feature type="transmembrane region" description="Helical" evidence="1">
    <location>
        <begin position="68"/>
        <end position="92"/>
    </location>
</feature>
<gene>
    <name evidence="2" type="ORF">R8Z52_23640</name>
</gene>
<organism evidence="2 3">
    <name type="scientific">Vibrio porteresiae DSM 19223</name>
    <dbReference type="NCBI Taxonomy" id="1123496"/>
    <lineage>
        <taxon>Bacteria</taxon>
        <taxon>Pseudomonadati</taxon>
        <taxon>Pseudomonadota</taxon>
        <taxon>Gammaproteobacteria</taxon>
        <taxon>Vibrionales</taxon>
        <taxon>Vibrionaceae</taxon>
        <taxon>Vibrio</taxon>
    </lineage>
</organism>
<accession>A0ABZ0QHJ6</accession>
<dbReference type="EMBL" id="CP138204">
    <property type="protein sequence ID" value="WPC75910.1"/>
    <property type="molecule type" value="Genomic_DNA"/>
</dbReference>
<feature type="transmembrane region" description="Helical" evidence="1">
    <location>
        <begin position="98"/>
        <end position="115"/>
    </location>
</feature>
<proteinExistence type="predicted"/>
<keyword evidence="1" id="KW-0812">Transmembrane</keyword>
<sequence length="127" mass="13892">MRISNFIFSLASFIAVSVGLANRLGLVSGTFGLNEAFLISGFSASVIASCICYKVGYTLAAMDIKGRFSGLALFLWLLLVFDLVFGFNVFFVEYSNNFGSFVTLFLLSPIVILLYKKGRQIVASNET</sequence>
<feature type="transmembrane region" description="Helical" evidence="1">
    <location>
        <begin position="37"/>
        <end position="56"/>
    </location>
</feature>
<evidence type="ECO:0000313" key="3">
    <source>
        <dbReference type="Proteomes" id="UP001304071"/>
    </source>
</evidence>
<reference evidence="2 3" key="1">
    <citation type="submission" date="2023-11" db="EMBL/GenBank/DDBJ databases">
        <title>Plant-associative lifestyle of Vibrio porteresiae and its evolutionary dynamics.</title>
        <authorList>
            <person name="Rameshkumar N."/>
            <person name="Kirti K."/>
        </authorList>
    </citation>
    <scope>NUCLEOTIDE SEQUENCE [LARGE SCALE GENOMIC DNA]</scope>
    <source>
        <strain evidence="2 3">MSSRF30</strain>
    </source>
</reference>